<keyword evidence="9" id="KW-0732">Signal</keyword>
<organism evidence="10 11">
    <name type="scientific">Galleria mellonella</name>
    <name type="common">Greater wax moth</name>
    <dbReference type="NCBI Taxonomy" id="7137"/>
    <lineage>
        <taxon>Eukaryota</taxon>
        <taxon>Metazoa</taxon>
        <taxon>Ecdysozoa</taxon>
        <taxon>Arthropoda</taxon>
        <taxon>Hexapoda</taxon>
        <taxon>Insecta</taxon>
        <taxon>Pterygota</taxon>
        <taxon>Neoptera</taxon>
        <taxon>Endopterygota</taxon>
        <taxon>Lepidoptera</taxon>
        <taxon>Glossata</taxon>
        <taxon>Ditrysia</taxon>
        <taxon>Pyraloidea</taxon>
        <taxon>Pyralidae</taxon>
        <taxon>Galleriinae</taxon>
        <taxon>Galleria</taxon>
    </lineage>
</organism>
<protein>
    <submittedName>
        <fullName evidence="11">Uncharacterized protein LOC128201957</fullName>
    </submittedName>
</protein>
<dbReference type="GeneID" id="128201957"/>
<proteinExistence type="predicted"/>
<accession>A0ABM3MYP9</accession>
<keyword evidence="6" id="KW-0675">Receptor</keyword>
<feature type="chain" id="PRO_5046060277" evidence="9">
    <location>
        <begin position="21"/>
        <end position="572"/>
    </location>
</feature>
<evidence type="ECO:0000256" key="1">
    <source>
        <dbReference type="ARBA" id="ARBA00004651"/>
    </source>
</evidence>
<evidence type="ECO:0000313" key="10">
    <source>
        <dbReference type="Proteomes" id="UP001652740"/>
    </source>
</evidence>
<evidence type="ECO:0000313" key="11">
    <source>
        <dbReference type="RefSeq" id="XP_052756476.1"/>
    </source>
</evidence>
<dbReference type="SUPFAM" id="SSF53850">
    <property type="entry name" value="Periplasmic binding protein-like II"/>
    <property type="match status" value="1"/>
</dbReference>
<keyword evidence="4 8" id="KW-1133">Transmembrane helix</keyword>
<comment type="subcellular location">
    <subcellularLocation>
        <location evidence="1">Cell membrane</location>
        <topology evidence="1">Multi-pass membrane protein</topology>
    </subcellularLocation>
</comment>
<name>A0ABM3MYP9_GALME</name>
<feature type="transmembrane region" description="Helical" evidence="8">
    <location>
        <begin position="551"/>
        <end position="570"/>
    </location>
</feature>
<evidence type="ECO:0000256" key="9">
    <source>
        <dbReference type="SAM" id="SignalP"/>
    </source>
</evidence>
<evidence type="ECO:0000256" key="8">
    <source>
        <dbReference type="SAM" id="Phobius"/>
    </source>
</evidence>
<keyword evidence="10" id="KW-1185">Reference proteome</keyword>
<feature type="transmembrane region" description="Helical" evidence="8">
    <location>
        <begin position="318"/>
        <end position="336"/>
    </location>
</feature>
<evidence type="ECO:0000256" key="5">
    <source>
        <dbReference type="ARBA" id="ARBA00023136"/>
    </source>
</evidence>
<evidence type="ECO:0000256" key="3">
    <source>
        <dbReference type="ARBA" id="ARBA00022692"/>
    </source>
</evidence>
<dbReference type="PANTHER" id="PTHR42643">
    <property type="entry name" value="IONOTROPIC RECEPTOR 20A-RELATED"/>
    <property type="match status" value="1"/>
</dbReference>
<feature type="signal peptide" evidence="9">
    <location>
        <begin position="1"/>
        <end position="20"/>
    </location>
</feature>
<feature type="transmembrane region" description="Helical" evidence="8">
    <location>
        <begin position="370"/>
        <end position="390"/>
    </location>
</feature>
<dbReference type="PANTHER" id="PTHR42643:SF39">
    <property type="entry name" value="IONOTROPIC RECEPTOR 56A-RELATED"/>
    <property type="match status" value="1"/>
</dbReference>
<keyword evidence="2" id="KW-1003">Cell membrane</keyword>
<dbReference type="RefSeq" id="XP_052756476.1">
    <property type="nucleotide sequence ID" value="XM_052900516.1"/>
</dbReference>
<keyword evidence="5 8" id="KW-0472">Membrane</keyword>
<evidence type="ECO:0000256" key="2">
    <source>
        <dbReference type="ARBA" id="ARBA00022475"/>
    </source>
</evidence>
<reference evidence="11" key="1">
    <citation type="submission" date="2025-08" db="UniProtKB">
        <authorList>
            <consortium name="RefSeq"/>
        </authorList>
    </citation>
    <scope>IDENTIFICATION</scope>
    <source>
        <tissue evidence="11">Whole larvae</tissue>
    </source>
</reference>
<evidence type="ECO:0000256" key="4">
    <source>
        <dbReference type="ARBA" id="ARBA00022989"/>
    </source>
</evidence>
<dbReference type="Proteomes" id="UP001652740">
    <property type="component" value="Unplaced"/>
</dbReference>
<evidence type="ECO:0000256" key="6">
    <source>
        <dbReference type="ARBA" id="ARBA00023170"/>
    </source>
</evidence>
<dbReference type="InterPro" id="IPR052192">
    <property type="entry name" value="Insect_Ionotropic_Sensory_Rcpt"/>
</dbReference>
<keyword evidence="7" id="KW-0325">Glycoprotein</keyword>
<evidence type="ECO:0000256" key="7">
    <source>
        <dbReference type="ARBA" id="ARBA00023180"/>
    </source>
</evidence>
<keyword evidence="3 8" id="KW-0812">Transmembrane</keyword>
<gene>
    <name evidence="11" type="primary">LOC128201957</name>
</gene>
<sequence>MAINKVLIVFTLTLLTSAKGADLIDISVNIAHSIFYNNSVTTVMWSPNSCDDVTMFLSNYQGLTYRAPLEINDNVREIKITHTRNYKQVVLFISKSNEFENYINLIYEIIIEPIRIILVLTNEDANLTEITNISWKYDIADIFILHNENNTAKIYTYFPYSNGICDDTTPVLLNDVWDIKVVHKNKFKNFQGCPIKITLMHLNPYITYNKVNDTVTSIAGTEAELPFILSYVLNASLEILPASLTVNISNSTNTELFSNVRDRISDIVIPSTVLDVYRYKLSQISYVYNVKIYCWVGPPRRAIETWSKIRHAFFSNSISPFFWTTFAIFVVLLKFIPKCYSLRHKGEKDVLIKAYSIFLGQETKFKTKSALITSLFTMWIWFCVVVRQVFQANLTSGLQNVFLEAPWTSMDDAVNEVEGYGGGLLYKSMLKGSKLENDYQTIEMRGNYTWLQHIAKGKRFIVFADKLVIQLLNLGTDLQYIGSRTYSAPSCLFMRRGWPAAKRINELILRAIESGFVVKATKDEQFKSMITLHLDNTNAVKDPQPLSLNDFKGILLSLLSGILLSLLLFMKS</sequence>